<reference evidence="2 3" key="1">
    <citation type="journal article" date="2020" name="Int. J. Syst. Evol. Microbiol.">
        <title>Novel acetic acid bacteria from cider fermentations: Acetobacter conturbans sp. nov. and Acetobacter fallax sp. nov.</title>
        <authorList>
            <person name="Sombolestani A.S."/>
            <person name="Cleenwerck I."/>
            <person name="Cnockaert M."/>
            <person name="Borremans W."/>
            <person name="Wieme A.D."/>
            <person name="De Vuyst L."/>
            <person name="Vandamme P."/>
        </authorList>
    </citation>
    <scope>NUCLEOTIDE SEQUENCE [LARGE SCALE GENOMIC DNA]</scope>
    <source>
        <strain evidence="2 3">LMG 30640</strain>
    </source>
</reference>
<protein>
    <submittedName>
        <fullName evidence="2">Uncharacterized protein</fullName>
    </submittedName>
</protein>
<dbReference type="EMBL" id="WOTB01000005">
    <property type="protein sequence ID" value="NHN84033.1"/>
    <property type="molecule type" value="Genomic_DNA"/>
</dbReference>
<gene>
    <name evidence="2" type="ORF">GOB93_05170</name>
</gene>
<dbReference type="Proteomes" id="UP000635278">
    <property type="component" value="Unassembled WGS sequence"/>
</dbReference>
<evidence type="ECO:0000313" key="3">
    <source>
        <dbReference type="Proteomes" id="UP000635278"/>
    </source>
</evidence>
<accession>A0ABX0JPL3</accession>
<feature type="region of interest" description="Disordered" evidence="1">
    <location>
        <begin position="1"/>
        <end position="35"/>
    </location>
</feature>
<sequence>MSSELTQPDSSQNGDYGKISPCRDQNGGLHRKGVPHRKVLFASDVTLFGQMRASGVTCRTHR</sequence>
<name>A0ABX0JPL3_9PROT</name>
<proteinExistence type="predicted"/>
<keyword evidence="3" id="KW-1185">Reference proteome</keyword>
<evidence type="ECO:0000313" key="2">
    <source>
        <dbReference type="EMBL" id="NHN84033.1"/>
    </source>
</evidence>
<organism evidence="2 3">
    <name type="scientific">Acetobacter musti</name>
    <dbReference type="NCBI Taxonomy" id="864732"/>
    <lineage>
        <taxon>Bacteria</taxon>
        <taxon>Pseudomonadati</taxon>
        <taxon>Pseudomonadota</taxon>
        <taxon>Alphaproteobacteria</taxon>
        <taxon>Acetobacterales</taxon>
        <taxon>Acetobacteraceae</taxon>
        <taxon>Acetobacter</taxon>
    </lineage>
</organism>
<feature type="compositionally biased region" description="Polar residues" evidence="1">
    <location>
        <begin position="1"/>
        <end position="14"/>
    </location>
</feature>
<evidence type="ECO:0000256" key="1">
    <source>
        <dbReference type="SAM" id="MobiDB-lite"/>
    </source>
</evidence>
<comment type="caution">
    <text evidence="2">The sequence shown here is derived from an EMBL/GenBank/DDBJ whole genome shotgun (WGS) entry which is preliminary data.</text>
</comment>